<name>A0A8S5T3H1_9CAUD</name>
<sequence length="54" mass="6066">MLFQGFICLQHCSYLSELFNCKPQSSGFGLTSQSAYIFSDNVVLMELRLISKGL</sequence>
<reference evidence="1" key="1">
    <citation type="journal article" date="2021" name="Proc. Natl. Acad. Sci. U.S.A.">
        <title>A Catalog of Tens of Thousands of Viruses from Human Metagenomes Reveals Hidden Associations with Chronic Diseases.</title>
        <authorList>
            <person name="Tisza M.J."/>
            <person name="Buck C.B."/>
        </authorList>
    </citation>
    <scope>NUCLEOTIDE SEQUENCE</scope>
    <source>
        <strain evidence="1">CtqfO1</strain>
    </source>
</reference>
<accession>A0A8S5T3H1</accession>
<evidence type="ECO:0000313" key="1">
    <source>
        <dbReference type="EMBL" id="DAF57563.1"/>
    </source>
</evidence>
<proteinExistence type="predicted"/>
<protein>
    <submittedName>
        <fullName evidence="1">Uncharacterized protein</fullName>
    </submittedName>
</protein>
<dbReference type="EMBL" id="BK032734">
    <property type="protein sequence ID" value="DAF57563.1"/>
    <property type="molecule type" value="Genomic_DNA"/>
</dbReference>
<organism evidence="1">
    <name type="scientific">Myoviridae sp. ctqfO1</name>
    <dbReference type="NCBI Taxonomy" id="2827710"/>
    <lineage>
        <taxon>Viruses</taxon>
        <taxon>Duplodnaviria</taxon>
        <taxon>Heunggongvirae</taxon>
        <taxon>Uroviricota</taxon>
        <taxon>Caudoviricetes</taxon>
    </lineage>
</organism>